<dbReference type="VEuPathDB" id="FungiDB:CH63R_07738"/>
<evidence type="ECO:0000256" key="1">
    <source>
        <dbReference type="SAM" id="MobiDB-lite"/>
    </source>
</evidence>
<protein>
    <submittedName>
        <fullName evidence="2">Uncharacterized protein</fullName>
    </submittedName>
</protein>
<accession>A0A1B7YA58</accession>
<comment type="caution">
    <text evidence="2">The sequence shown here is derived from an EMBL/GenBank/DDBJ whole genome shotgun (WGS) entry which is preliminary data.</text>
</comment>
<feature type="compositionally biased region" description="Gly residues" evidence="1">
    <location>
        <begin position="170"/>
        <end position="181"/>
    </location>
</feature>
<gene>
    <name evidence="2" type="ORF">CH63R_07738</name>
</gene>
<dbReference type="EMBL" id="LTAN01000005">
    <property type="protein sequence ID" value="OBR08973.1"/>
    <property type="molecule type" value="Genomic_DNA"/>
</dbReference>
<name>A0A1B7YA58_COLHI</name>
<proteinExistence type="predicted"/>
<dbReference type="AlphaFoldDB" id="A0A1B7YA58"/>
<reference evidence="3" key="1">
    <citation type="journal article" date="2017" name="BMC Genomics">
        <title>Gapless genome assembly of Colletotrichum higginsianum reveals chromosome structure and association of transposable elements with secondary metabolite gene clusters.</title>
        <authorList>
            <person name="Dallery J.-F."/>
            <person name="Lapalu N."/>
            <person name="Zampounis A."/>
            <person name="Pigne S."/>
            <person name="Luyten I."/>
            <person name="Amselem J."/>
            <person name="Wittenberg A.H.J."/>
            <person name="Zhou S."/>
            <person name="de Queiroz M.V."/>
            <person name="Robin G.P."/>
            <person name="Auger A."/>
            <person name="Hainaut M."/>
            <person name="Henrissat B."/>
            <person name="Kim K.-T."/>
            <person name="Lee Y.-H."/>
            <person name="Lespinet O."/>
            <person name="Schwartz D.C."/>
            <person name="Thon M.R."/>
            <person name="O'Connell R.J."/>
        </authorList>
    </citation>
    <scope>NUCLEOTIDE SEQUENCE [LARGE SCALE GENOMIC DNA]</scope>
    <source>
        <strain evidence="3">IMI 349063</strain>
    </source>
</reference>
<evidence type="ECO:0000313" key="2">
    <source>
        <dbReference type="EMBL" id="OBR08973.1"/>
    </source>
</evidence>
<dbReference type="RefSeq" id="XP_018157490.1">
    <property type="nucleotide sequence ID" value="XM_018302712.1"/>
</dbReference>
<sequence length="240" mass="26210">MHSSETPAAWLTRVNISEAENLFRQWLTAEGKHPALPKVVGVVNHTEPAASFPGTKREQEMEGEKRFEAASSRNTRGCAVVLYDPVAWVAWDKHPLFARAPRPRPSKGLDGICTGRAPRKYQSKPACEKIEMISDGREVMKIEDLNLSPLLMLLLRHSIGRTGSLQPPTNGGGNPPSGGGSSWPVQVSRRVSRGDAIQYSRGEGRLRAVSGRRCVRPWPVDTGDGGQGRRTTDGSHTSGR</sequence>
<feature type="region of interest" description="Disordered" evidence="1">
    <location>
        <begin position="162"/>
        <end position="240"/>
    </location>
</feature>
<dbReference type="Proteomes" id="UP000092177">
    <property type="component" value="Chromosome 5"/>
</dbReference>
<evidence type="ECO:0000313" key="3">
    <source>
        <dbReference type="Proteomes" id="UP000092177"/>
    </source>
</evidence>
<keyword evidence="3" id="KW-1185">Reference proteome</keyword>
<dbReference type="KEGG" id="chig:CH63R_07738"/>
<organism evidence="2 3">
    <name type="scientific">Colletotrichum higginsianum (strain IMI 349063)</name>
    <name type="common">Crucifer anthracnose fungus</name>
    <dbReference type="NCBI Taxonomy" id="759273"/>
    <lineage>
        <taxon>Eukaryota</taxon>
        <taxon>Fungi</taxon>
        <taxon>Dikarya</taxon>
        <taxon>Ascomycota</taxon>
        <taxon>Pezizomycotina</taxon>
        <taxon>Sordariomycetes</taxon>
        <taxon>Hypocreomycetidae</taxon>
        <taxon>Glomerellales</taxon>
        <taxon>Glomerellaceae</taxon>
        <taxon>Colletotrichum</taxon>
        <taxon>Colletotrichum destructivum species complex</taxon>
    </lineage>
</organism>
<dbReference type="GeneID" id="28866819"/>